<organism evidence="2 3">
    <name type="scientific">Pseudocercospora eumusae</name>
    <dbReference type="NCBI Taxonomy" id="321146"/>
    <lineage>
        <taxon>Eukaryota</taxon>
        <taxon>Fungi</taxon>
        <taxon>Dikarya</taxon>
        <taxon>Ascomycota</taxon>
        <taxon>Pezizomycotina</taxon>
        <taxon>Dothideomycetes</taxon>
        <taxon>Dothideomycetidae</taxon>
        <taxon>Mycosphaerellales</taxon>
        <taxon>Mycosphaerellaceae</taxon>
        <taxon>Pseudocercospora</taxon>
    </lineage>
</organism>
<dbReference type="OrthoDB" id="5175824at2759"/>
<dbReference type="AlphaFoldDB" id="A0A139HQM8"/>
<dbReference type="Gene3D" id="3.10.450.50">
    <property type="match status" value="1"/>
</dbReference>
<dbReference type="SUPFAM" id="SSF54427">
    <property type="entry name" value="NTF2-like"/>
    <property type="match status" value="1"/>
</dbReference>
<dbReference type="InterPro" id="IPR032710">
    <property type="entry name" value="NTF2-like_dom_sf"/>
</dbReference>
<comment type="caution">
    <text evidence="2">The sequence shown here is derived from an EMBL/GenBank/DDBJ whole genome shotgun (WGS) entry which is preliminary data.</text>
</comment>
<name>A0A139HQM8_9PEZI</name>
<accession>A0A139HQM8</accession>
<protein>
    <recommendedName>
        <fullName evidence="1">SnoaL-like domain-containing protein</fullName>
    </recommendedName>
</protein>
<sequence length="240" mass="27121">MSQIPDVQAELASLRTLVQSLTNRVTQLEDTNAIRKLHFAYGYYIDTCSYADVVQLFAQDGEVIFLSGIYRGHASISRLYETWFHNYFTKGQPGPVDGFLLDHLQVQDIITISPDGRTAQGRFRALLAGGNHVSRAYRPEGLPLQFWEAGVYENTYMKGDDGVWRIKQLDYVVQWQAEYEKGWAHSEAHLKPFDKCFPDEPFGPDELLPEARGTWPDRSDVKRHYAHPVLAAAGKGGAQG</sequence>
<keyword evidence="3" id="KW-1185">Reference proteome</keyword>
<dbReference type="InterPro" id="IPR037401">
    <property type="entry name" value="SnoaL-like"/>
</dbReference>
<evidence type="ECO:0000259" key="1">
    <source>
        <dbReference type="Pfam" id="PF13577"/>
    </source>
</evidence>
<reference evidence="2 3" key="1">
    <citation type="submission" date="2015-07" db="EMBL/GenBank/DDBJ databases">
        <title>Comparative genomics of the Sigatoka disease complex on banana suggests a link between parallel evolutionary changes in Pseudocercospora fijiensis and Pseudocercospora eumusae and increased virulence on the banana host.</title>
        <authorList>
            <person name="Chang T.-C."/>
            <person name="Salvucci A."/>
            <person name="Crous P.W."/>
            <person name="Stergiopoulos I."/>
        </authorList>
    </citation>
    <scope>NUCLEOTIDE SEQUENCE [LARGE SCALE GENOMIC DNA]</scope>
    <source>
        <strain evidence="2 3">CBS 114824</strain>
    </source>
</reference>
<evidence type="ECO:0000313" key="3">
    <source>
        <dbReference type="Proteomes" id="UP000070133"/>
    </source>
</evidence>
<dbReference type="Pfam" id="PF13577">
    <property type="entry name" value="SnoaL_4"/>
    <property type="match status" value="1"/>
</dbReference>
<dbReference type="EMBL" id="LFZN01000018">
    <property type="protein sequence ID" value="KXT04781.1"/>
    <property type="molecule type" value="Genomic_DNA"/>
</dbReference>
<dbReference type="Proteomes" id="UP000070133">
    <property type="component" value="Unassembled WGS sequence"/>
</dbReference>
<proteinExistence type="predicted"/>
<evidence type="ECO:0000313" key="2">
    <source>
        <dbReference type="EMBL" id="KXT04781.1"/>
    </source>
</evidence>
<feature type="domain" description="SnoaL-like" evidence="1">
    <location>
        <begin position="27"/>
        <end position="169"/>
    </location>
</feature>
<gene>
    <name evidence="2" type="ORF">AC578_9689</name>
</gene>